<evidence type="ECO:0000256" key="2">
    <source>
        <dbReference type="ARBA" id="ARBA00022801"/>
    </source>
</evidence>
<dbReference type="PANTHER" id="PTHR46588:SF1">
    <property type="entry name" value="SERINE_THREONINE_TYROSINE-INTERACTING PROTEIN"/>
    <property type="match status" value="1"/>
</dbReference>
<dbReference type="InterPro" id="IPR016130">
    <property type="entry name" value="Tyr_Pase_AS"/>
</dbReference>
<dbReference type="OrthoDB" id="2017893at2759"/>
<dbReference type="EMBL" id="MU167361">
    <property type="protein sequence ID" value="KAG0142075.1"/>
    <property type="molecule type" value="Genomic_DNA"/>
</dbReference>
<dbReference type="Pfam" id="PF00782">
    <property type="entry name" value="DSPc"/>
    <property type="match status" value="1"/>
</dbReference>
<dbReference type="GO" id="GO:0070372">
    <property type="term" value="P:regulation of ERK1 and ERK2 cascade"/>
    <property type="evidence" value="ECO:0007669"/>
    <property type="project" value="TreeGrafter"/>
</dbReference>
<gene>
    <name evidence="7" type="ORF">CROQUDRAFT_663019</name>
</gene>
<dbReference type="PROSITE" id="PS00383">
    <property type="entry name" value="TYR_PHOSPHATASE_1"/>
    <property type="match status" value="1"/>
</dbReference>
<reference evidence="7" key="1">
    <citation type="submission" date="2013-11" db="EMBL/GenBank/DDBJ databases">
        <title>Genome sequence of the fusiform rust pathogen reveals effectors for host alternation and coevolution with pine.</title>
        <authorList>
            <consortium name="DOE Joint Genome Institute"/>
            <person name="Smith K."/>
            <person name="Pendleton A."/>
            <person name="Kubisiak T."/>
            <person name="Anderson C."/>
            <person name="Salamov A."/>
            <person name="Aerts A."/>
            <person name="Riley R."/>
            <person name="Clum A."/>
            <person name="Lindquist E."/>
            <person name="Ence D."/>
            <person name="Campbell M."/>
            <person name="Kronenberg Z."/>
            <person name="Feau N."/>
            <person name="Dhillon B."/>
            <person name="Hamelin R."/>
            <person name="Burleigh J."/>
            <person name="Smith J."/>
            <person name="Yandell M."/>
            <person name="Nelson C."/>
            <person name="Grigoriev I."/>
            <person name="Davis J."/>
        </authorList>
    </citation>
    <scope>NUCLEOTIDE SEQUENCE</scope>
    <source>
        <strain evidence="7">G11</strain>
    </source>
</reference>
<feature type="domain" description="Tyrosine-protein phosphatase" evidence="5">
    <location>
        <begin position="26"/>
        <end position="172"/>
    </location>
</feature>
<dbReference type="InterPro" id="IPR000387">
    <property type="entry name" value="Tyr_Pase_dom"/>
</dbReference>
<comment type="caution">
    <text evidence="7">The sequence shown here is derived from an EMBL/GenBank/DDBJ whole genome shotgun (WGS) entry which is preliminary data.</text>
</comment>
<dbReference type="Gene3D" id="3.90.190.10">
    <property type="entry name" value="Protein tyrosine phosphatase superfamily"/>
    <property type="match status" value="1"/>
</dbReference>
<evidence type="ECO:0000259" key="5">
    <source>
        <dbReference type="PROSITE" id="PS50054"/>
    </source>
</evidence>
<dbReference type="InterPro" id="IPR052449">
    <property type="entry name" value="STYX-Interacting_Phosphatase"/>
</dbReference>
<evidence type="ECO:0008006" key="9">
    <source>
        <dbReference type="Google" id="ProtNLM"/>
    </source>
</evidence>
<dbReference type="InterPro" id="IPR000340">
    <property type="entry name" value="Dual-sp_phosphatase_cat-dom"/>
</dbReference>
<feature type="domain" description="Tyrosine specific protein phosphatases" evidence="6">
    <location>
        <begin position="93"/>
        <end position="150"/>
    </location>
</feature>
<dbReference type="InterPro" id="IPR020422">
    <property type="entry name" value="TYR_PHOSPHATASE_DUAL_dom"/>
</dbReference>
<dbReference type="GO" id="GO:0062026">
    <property type="term" value="P:negative regulation of SCF-dependent proteasomal ubiquitin-dependent catabolic process"/>
    <property type="evidence" value="ECO:0007669"/>
    <property type="project" value="TreeGrafter"/>
</dbReference>
<dbReference type="AlphaFoldDB" id="A0A9P6T7Z5"/>
<evidence type="ECO:0000313" key="8">
    <source>
        <dbReference type="Proteomes" id="UP000886653"/>
    </source>
</evidence>
<dbReference type="FunFam" id="3.90.190.10:FF:000036">
    <property type="entry name" value="Serine/threonine/tyrosine-interacting protein a"/>
    <property type="match status" value="1"/>
</dbReference>
<protein>
    <recommendedName>
        <fullName evidence="9">Protein-tyrosine-phosphatase</fullName>
    </recommendedName>
</protein>
<sequence>MNSSIPLELLNAVGPAPEWKYEMRREAQMVLPSVFLGPYTVSRDLATLQSLKITHICCISESREAHIYRPRFPDQFTYLVLDIRDATDQNLISKFPDVMHFIDQALAMGGRVLVHCGDGLSRSPALVTAYAMAKYNMSSDDAFQFVQTRRFCVSPNMAFIHQLDAYEPICQARRAMAQYASDPSNRNSRRKRADSPEEEDSPMDGRQVQSDPDAQQRVPSWGGVMH</sequence>
<evidence type="ECO:0000256" key="1">
    <source>
        <dbReference type="ARBA" id="ARBA00009649"/>
    </source>
</evidence>
<comment type="similarity">
    <text evidence="1">Belongs to the protein-tyrosine phosphatase family. Non-receptor class subfamily.</text>
</comment>
<evidence type="ECO:0000259" key="6">
    <source>
        <dbReference type="PROSITE" id="PS50056"/>
    </source>
</evidence>
<keyword evidence="3" id="KW-0904">Protein phosphatase</keyword>
<dbReference type="SMART" id="SM00195">
    <property type="entry name" value="DSPc"/>
    <property type="match status" value="1"/>
</dbReference>
<evidence type="ECO:0000256" key="3">
    <source>
        <dbReference type="ARBA" id="ARBA00022912"/>
    </source>
</evidence>
<dbReference type="InterPro" id="IPR029021">
    <property type="entry name" value="Prot-tyrosine_phosphatase-like"/>
</dbReference>
<dbReference type="Proteomes" id="UP000886653">
    <property type="component" value="Unassembled WGS sequence"/>
</dbReference>
<evidence type="ECO:0000313" key="7">
    <source>
        <dbReference type="EMBL" id="KAG0142075.1"/>
    </source>
</evidence>
<dbReference type="PROSITE" id="PS50054">
    <property type="entry name" value="TYR_PHOSPHATASE_DUAL"/>
    <property type="match status" value="1"/>
</dbReference>
<dbReference type="GO" id="GO:0005737">
    <property type="term" value="C:cytoplasm"/>
    <property type="evidence" value="ECO:0007669"/>
    <property type="project" value="TreeGrafter"/>
</dbReference>
<keyword evidence="8" id="KW-1185">Reference proteome</keyword>
<dbReference type="GO" id="GO:0004721">
    <property type="term" value="F:phosphoprotein phosphatase activity"/>
    <property type="evidence" value="ECO:0007669"/>
    <property type="project" value="UniProtKB-KW"/>
</dbReference>
<feature type="region of interest" description="Disordered" evidence="4">
    <location>
        <begin position="177"/>
        <end position="226"/>
    </location>
</feature>
<evidence type="ECO:0000256" key="4">
    <source>
        <dbReference type="SAM" id="MobiDB-lite"/>
    </source>
</evidence>
<organism evidence="7 8">
    <name type="scientific">Cronartium quercuum f. sp. fusiforme G11</name>
    <dbReference type="NCBI Taxonomy" id="708437"/>
    <lineage>
        <taxon>Eukaryota</taxon>
        <taxon>Fungi</taxon>
        <taxon>Dikarya</taxon>
        <taxon>Basidiomycota</taxon>
        <taxon>Pucciniomycotina</taxon>
        <taxon>Pucciniomycetes</taxon>
        <taxon>Pucciniales</taxon>
        <taxon>Coleosporiaceae</taxon>
        <taxon>Cronartium</taxon>
    </lineage>
</organism>
<dbReference type="GO" id="GO:0005654">
    <property type="term" value="C:nucleoplasm"/>
    <property type="evidence" value="ECO:0007669"/>
    <property type="project" value="TreeGrafter"/>
</dbReference>
<dbReference type="SUPFAM" id="SSF52799">
    <property type="entry name" value="(Phosphotyrosine protein) phosphatases II"/>
    <property type="match status" value="1"/>
</dbReference>
<dbReference type="PANTHER" id="PTHR46588">
    <property type="entry name" value="SERINE/THREONINE/TYROSINE-INTERACTING PROTEIN"/>
    <property type="match status" value="1"/>
</dbReference>
<dbReference type="PROSITE" id="PS50056">
    <property type="entry name" value="TYR_PHOSPHATASE_2"/>
    <property type="match status" value="1"/>
</dbReference>
<proteinExistence type="inferred from homology"/>
<name>A0A9P6T7Z5_9BASI</name>
<accession>A0A9P6T7Z5</accession>
<keyword evidence="2" id="KW-0378">Hydrolase</keyword>
<dbReference type="GO" id="GO:1990444">
    <property type="term" value="F:F-box domain binding"/>
    <property type="evidence" value="ECO:0007669"/>
    <property type="project" value="TreeGrafter"/>
</dbReference>